<name>A0A2T0XG34_9BURK</name>
<proteinExistence type="predicted"/>
<dbReference type="PROSITE" id="PS51257">
    <property type="entry name" value="PROKAR_LIPOPROTEIN"/>
    <property type="match status" value="1"/>
</dbReference>
<reference evidence="2 3" key="1">
    <citation type="submission" date="2018-03" db="EMBL/GenBank/DDBJ databases">
        <title>Genomic Encyclopedia of Type Strains, Phase III (KMG-III): the genomes of soil and plant-associated and newly described type strains.</title>
        <authorList>
            <person name="Whitman W."/>
        </authorList>
    </citation>
    <scope>NUCLEOTIDE SEQUENCE [LARGE SCALE GENOMIC DNA]</scope>
    <source>
        <strain evidence="2 3">MWH-P2sevCIIIb</strain>
    </source>
</reference>
<sequence length="220" mass="23287">MHILKITLVVTLLGVVTACARPPQPEPQLIRYSGGCATVLSAEDVSEAPDFIDPTKRKSYVESGQIGQVLGATVPGLGLVANAVISVGAAMTAGAVVDEATKKGNVGDANNPQWKGVKKLTIKPDYGDPFTIKFLGLSVDKGDHIAMSADYDPDSKHLYVFNSVYLSKEVPTDAPSSFYVGACYGHGASGYHQAVYKDGKFVEGPLPAPIRSYIESQAKK</sequence>
<gene>
    <name evidence="2" type="ORF">BCM14_1615</name>
</gene>
<evidence type="ECO:0000313" key="3">
    <source>
        <dbReference type="Proteomes" id="UP000238308"/>
    </source>
</evidence>
<comment type="caution">
    <text evidence="2">The sequence shown here is derived from an EMBL/GenBank/DDBJ whole genome shotgun (WGS) entry which is preliminary data.</text>
</comment>
<feature type="signal peptide" evidence="1">
    <location>
        <begin position="1"/>
        <end position="20"/>
    </location>
</feature>
<accession>A0A2T0XG34</accession>
<dbReference type="EMBL" id="PVTV01000013">
    <property type="protein sequence ID" value="PRY97904.1"/>
    <property type="molecule type" value="Genomic_DNA"/>
</dbReference>
<evidence type="ECO:0000313" key="2">
    <source>
        <dbReference type="EMBL" id="PRY97904.1"/>
    </source>
</evidence>
<evidence type="ECO:0000256" key="1">
    <source>
        <dbReference type="SAM" id="SignalP"/>
    </source>
</evidence>
<dbReference type="RefSeq" id="WP_106227484.1">
    <property type="nucleotide sequence ID" value="NZ_PVTV01000013.1"/>
</dbReference>
<feature type="chain" id="PRO_5015586967" evidence="1">
    <location>
        <begin position="21"/>
        <end position="220"/>
    </location>
</feature>
<dbReference type="Proteomes" id="UP000238308">
    <property type="component" value="Unassembled WGS sequence"/>
</dbReference>
<protein>
    <submittedName>
        <fullName evidence="2">Uncharacterized protein</fullName>
    </submittedName>
</protein>
<dbReference type="AlphaFoldDB" id="A0A2T0XG34"/>
<organism evidence="2 3">
    <name type="scientific">Jezberella montanilacus</name>
    <dbReference type="NCBI Taxonomy" id="323426"/>
    <lineage>
        <taxon>Bacteria</taxon>
        <taxon>Pseudomonadati</taxon>
        <taxon>Pseudomonadota</taxon>
        <taxon>Betaproteobacteria</taxon>
        <taxon>Burkholderiales</taxon>
        <taxon>Alcaligenaceae</taxon>
        <taxon>Jezberella</taxon>
    </lineage>
</organism>
<keyword evidence="1" id="KW-0732">Signal</keyword>
<keyword evidence="3" id="KW-1185">Reference proteome</keyword>